<evidence type="ECO:0000313" key="1">
    <source>
        <dbReference type="EMBL" id="GAI35309.1"/>
    </source>
</evidence>
<reference evidence="1" key="1">
    <citation type="journal article" date="2014" name="Front. Microbiol.">
        <title>High frequency of phylogenetically diverse reductive dehalogenase-homologous genes in deep subseafloor sedimentary metagenomes.</title>
        <authorList>
            <person name="Kawai M."/>
            <person name="Futagami T."/>
            <person name="Toyoda A."/>
            <person name="Takaki Y."/>
            <person name="Nishi S."/>
            <person name="Hori S."/>
            <person name="Arai W."/>
            <person name="Tsubouchi T."/>
            <person name="Morono Y."/>
            <person name="Uchiyama I."/>
            <person name="Ito T."/>
            <person name="Fujiyama A."/>
            <person name="Inagaki F."/>
            <person name="Takami H."/>
        </authorList>
    </citation>
    <scope>NUCLEOTIDE SEQUENCE</scope>
    <source>
        <strain evidence="1">Expedition CK06-06</strain>
    </source>
</reference>
<feature type="non-terminal residue" evidence="1">
    <location>
        <position position="1"/>
    </location>
</feature>
<organism evidence="1">
    <name type="scientific">marine sediment metagenome</name>
    <dbReference type="NCBI Taxonomy" id="412755"/>
    <lineage>
        <taxon>unclassified sequences</taxon>
        <taxon>metagenomes</taxon>
        <taxon>ecological metagenomes</taxon>
    </lineage>
</organism>
<accession>X1PWH1</accession>
<dbReference type="AlphaFoldDB" id="X1PWH1"/>
<proteinExistence type="predicted"/>
<gene>
    <name evidence="1" type="ORF">S06H3_51310</name>
</gene>
<name>X1PWH1_9ZZZZ</name>
<sequence>QLGNDLSGLGVEVQIIELEENDPAELSDEDAKYIIKQLIGE</sequence>
<protein>
    <submittedName>
        <fullName evidence="1">Uncharacterized protein</fullName>
    </submittedName>
</protein>
<dbReference type="EMBL" id="BARV01032553">
    <property type="protein sequence ID" value="GAI35309.1"/>
    <property type="molecule type" value="Genomic_DNA"/>
</dbReference>
<comment type="caution">
    <text evidence="1">The sequence shown here is derived from an EMBL/GenBank/DDBJ whole genome shotgun (WGS) entry which is preliminary data.</text>
</comment>